<dbReference type="AlphaFoldDB" id="Q5ZAF7"/>
<proteinExistence type="predicted"/>
<gene>
    <name evidence="3" type="ORF">P0025A05.42</name>
    <name evidence="2" type="ORF">P0518F01.13</name>
</gene>
<reference evidence="3" key="1">
    <citation type="journal article" date="2002" name="Nature">
        <title>The genome sequence and structure of rice chromosome 1.</title>
        <authorList>
            <person name="Sasaki T."/>
            <person name="Matsumoto T."/>
            <person name="Yamamoto K."/>
            <person name="Sakata K."/>
            <person name="Baba T."/>
            <person name="Katayose Y."/>
            <person name="Wu J."/>
            <person name="Niimura Y."/>
            <person name="Cheng Z."/>
            <person name="Nagamura Y."/>
            <person name="Antonio B.A."/>
            <person name="Kanamori H."/>
            <person name="Hosokawa S."/>
            <person name="Masukawa M."/>
            <person name="Arikawa K."/>
            <person name="Chiden Y."/>
            <person name="Hayashi M."/>
            <person name="Okamoto M."/>
            <person name="Ando T."/>
            <person name="Aoki H."/>
            <person name="Arita K."/>
            <person name="Hamada M."/>
            <person name="Harada C."/>
            <person name="Hijishita S."/>
            <person name="Honda M."/>
            <person name="Ichikawa Y."/>
            <person name="Idonuma A."/>
            <person name="Iijima M."/>
            <person name="Ikeda M."/>
            <person name="Ikeno M."/>
            <person name="Itoh S."/>
            <person name="Itoh T."/>
            <person name="Itoh Y."/>
            <person name="Itoh Y."/>
            <person name="Iwabuchi A."/>
            <person name="Kamiya K."/>
            <person name="Karasawa W."/>
            <person name="Katagiri S."/>
            <person name="Kikuta A."/>
            <person name="Kobayashi N."/>
            <person name="Kono I."/>
            <person name="Machita K."/>
            <person name="Maehara T."/>
            <person name="Mizuno H."/>
            <person name="Mizubayashi T."/>
            <person name="Mukai Y."/>
            <person name="Nagasaki H."/>
            <person name="Nakashima M."/>
            <person name="Nakama Y."/>
            <person name="Nakamichi Y."/>
            <person name="Nakamura M."/>
            <person name="Namiki N."/>
            <person name="Negishi M."/>
            <person name="Ohta I."/>
            <person name="Ono N."/>
            <person name="Saji S."/>
            <person name="Sakai K."/>
            <person name="Shibata M."/>
            <person name="Shimokawa T."/>
            <person name="Shomura A."/>
            <person name="Song J."/>
            <person name="Takazaki Y."/>
            <person name="Terasawa K."/>
            <person name="Tsuji K."/>
            <person name="Waki K."/>
            <person name="Yamagata H."/>
            <person name="Yamane H."/>
            <person name="Yoshiki S."/>
            <person name="Yoshihara R."/>
            <person name="Yukawa K."/>
            <person name="Zhong H."/>
            <person name="Iwama H."/>
            <person name="Endo T."/>
            <person name="Ito H."/>
            <person name="Hahn J.H."/>
            <person name="Kim H.I."/>
            <person name="Eun M.Y."/>
            <person name="Yano M."/>
            <person name="Jiang J."/>
            <person name="Gojobori T."/>
        </authorList>
    </citation>
    <scope>NUCLEOTIDE SEQUENCE</scope>
</reference>
<feature type="compositionally biased region" description="Low complexity" evidence="1">
    <location>
        <begin position="42"/>
        <end position="52"/>
    </location>
</feature>
<dbReference type="Proteomes" id="UP000000763">
    <property type="component" value="Chromosome 1"/>
</dbReference>
<protein>
    <submittedName>
        <fullName evidence="3">Uncharacterized protein</fullName>
    </submittedName>
</protein>
<sequence length="217" mass="23199">MAMHGQNQLGGEAGENSGGELRSDTDEEDDEEAKARGGGRQQRGASRFPSSSGNGGGHHGITRRKDSARKAAVVGVGARRARETRASALGQQRSASIAWSPLVPCPTLCASLLRAVMIGCDILAQGLIGLIEYSYQQVATLPGAISGWVTDRKILPGCTRMRTRCAEKTLCWSVRASMSKKSCQLSRSPKNSKVKHAWPEAIAGWVTDREILSSAHE</sequence>
<reference evidence="4" key="2">
    <citation type="journal article" date="2005" name="Nature">
        <title>The map-based sequence of the rice genome.</title>
        <authorList>
            <consortium name="International rice genome sequencing project (IRGSP)"/>
            <person name="Matsumoto T."/>
            <person name="Wu J."/>
            <person name="Kanamori H."/>
            <person name="Katayose Y."/>
            <person name="Fujisawa M."/>
            <person name="Namiki N."/>
            <person name="Mizuno H."/>
            <person name="Yamamoto K."/>
            <person name="Antonio B.A."/>
            <person name="Baba T."/>
            <person name="Sakata K."/>
            <person name="Nagamura Y."/>
            <person name="Aoki H."/>
            <person name="Arikawa K."/>
            <person name="Arita K."/>
            <person name="Bito T."/>
            <person name="Chiden Y."/>
            <person name="Fujitsuka N."/>
            <person name="Fukunaka R."/>
            <person name="Hamada M."/>
            <person name="Harada C."/>
            <person name="Hayashi A."/>
            <person name="Hijishita S."/>
            <person name="Honda M."/>
            <person name="Hosokawa S."/>
            <person name="Ichikawa Y."/>
            <person name="Idonuma A."/>
            <person name="Iijima M."/>
            <person name="Ikeda M."/>
            <person name="Ikeno M."/>
            <person name="Ito K."/>
            <person name="Ito S."/>
            <person name="Ito T."/>
            <person name="Ito Y."/>
            <person name="Ito Y."/>
            <person name="Iwabuchi A."/>
            <person name="Kamiya K."/>
            <person name="Karasawa W."/>
            <person name="Kurita K."/>
            <person name="Katagiri S."/>
            <person name="Kikuta A."/>
            <person name="Kobayashi H."/>
            <person name="Kobayashi N."/>
            <person name="Machita K."/>
            <person name="Maehara T."/>
            <person name="Masukawa M."/>
            <person name="Mizubayashi T."/>
            <person name="Mukai Y."/>
            <person name="Nagasaki H."/>
            <person name="Nagata Y."/>
            <person name="Naito S."/>
            <person name="Nakashima M."/>
            <person name="Nakama Y."/>
            <person name="Nakamichi Y."/>
            <person name="Nakamura M."/>
            <person name="Meguro A."/>
            <person name="Negishi M."/>
            <person name="Ohta I."/>
            <person name="Ohta T."/>
            <person name="Okamoto M."/>
            <person name="Ono N."/>
            <person name="Saji S."/>
            <person name="Sakaguchi M."/>
            <person name="Sakai K."/>
            <person name="Shibata M."/>
            <person name="Shimokawa T."/>
            <person name="Song J."/>
            <person name="Takazaki Y."/>
            <person name="Terasawa K."/>
            <person name="Tsugane M."/>
            <person name="Tsuji K."/>
            <person name="Ueda S."/>
            <person name="Waki K."/>
            <person name="Yamagata H."/>
            <person name="Yamamoto M."/>
            <person name="Yamamoto S."/>
            <person name="Yamane H."/>
            <person name="Yoshiki S."/>
            <person name="Yoshihara R."/>
            <person name="Yukawa K."/>
            <person name="Zhong H."/>
            <person name="Yano M."/>
            <person name="Yuan Q."/>
            <person name="Ouyang S."/>
            <person name="Liu J."/>
            <person name="Jones K.M."/>
            <person name="Gansberger K."/>
            <person name="Moffat K."/>
            <person name="Hill J."/>
            <person name="Bera J."/>
            <person name="Fadrosh D."/>
            <person name="Jin S."/>
            <person name="Johri S."/>
            <person name="Kim M."/>
            <person name="Overton L."/>
            <person name="Reardon M."/>
            <person name="Tsitrin T."/>
            <person name="Vuong H."/>
            <person name="Weaver B."/>
            <person name="Ciecko A."/>
            <person name="Tallon L."/>
            <person name="Jackson J."/>
            <person name="Pai G."/>
            <person name="Aken S.V."/>
            <person name="Utterback T."/>
            <person name="Reidmuller S."/>
            <person name="Feldblyum T."/>
            <person name="Hsiao J."/>
            <person name="Zismann V."/>
            <person name="Iobst S."/>
            <person name="de Vazeille A.R."/>
            <person name="Buell C.R."/>
            <person name="Ying K."/>
            <person name="Li Y."/>
            <person name="Lu T."/>
            <person name="Huang Y."/>
            <person name="Zhao Q."/>
            <person name="Feng Q."/>
            <person name="Zhang L."/>
            <person name="Zhu J."/>
            <person name="Weng Q."/>
            <person name="Mu J."/>
            <person name="Lu Y."/>
            <person name="Fan D."/>
            <person name="Liu Y."/>
            <person name="Guan J."/>
            <person name="Zhang Y."/>
            <person name="Yu S."/>
            <person name="Liu X."/>
            <person name="Zhang Y."/>
            <person name="Hong G."/>
            <person name="Han B."/>
            <person name="Choisne N."/>
            <person name="Demange N."/>
            <person name="Orjeda G."/>
            <person name="Samain S."/>
            <person name="Cattolico L."/>
            <person name="Pelletier E."/>
            <person name="Couloux A."/>
            <person name="Segurens B."/>
            <person name="Wincker P."/>
            <person name="D'Hont A."/>
            <person name="Scarpelli C."/>
            <person name="Weissenbach J."/>
            <person name="Salanoubat M."/>
            <person name="Quetier F."/>
            <person name="Yu Y."/>
            <person name="Kim H.R."/>
            <person name="Rambo T."/>
            <person name="Currie J."/>
            <person name="Collura K."/>
            <person name="Luo M."/>
            <person name="Yang T."/>
            <person name="Ammiraju J.S.S."/>
            <person name="Engler F."/>
            <person name="Soderlund C."/>
            <person name="Wing R.A."/>
            <person name="Palmer L.E."/>
            <person name="de la Bastide M."/>
            <person name="Spiegel L."/>
            <person name="Nascimento L."/>
            <person name="Zutavern T."/>
            <person name="O'Shaughnessy A."/>
            <person name="Dike S."/>
            <person name="Dedhia N."/>
            <person name="Preston R."/>
            <person name="Balija V."/>
            <person name="McCombie W.R."/>
            <person name="Chow T."/>
            <person name="Chen H."/>
            <person name="Chung M."/>
            <person name="Chen C."/>
            <person name="Shaw J."/>
            <person name="Wu H."/>
            <person name="Hsiao K."/>
            <person name="Chao Y."/>
            <person name="Chu M."/>
            <person name="Cheng C."/>
            <person name="Hour A."/>
            <person name="Lee P."/>
            <person name="Lin S."/>
            <person name="Lin Y."/>
            <person name="Liou J."/>
            <person name="Liu S."/>
            <person name="Hsing Y."/>
            <person name="Raghuvanshi S."/>
            <person name="Mohanty A."/>
            <person name="Bharti A.K."/>
            <person name="Gaur A."/>
            <person name="Gupta V."/>
            <person name="Kumar D."/>
            <person name="Ravi V."/>
            <person name="Vij S."/>
            <person name="Kapur A."/>
            <person name="Khurana P."/>
            <person name="Khurana P."/>
            <person name="Khurana J.P."/>
            <person name="Tyagi A.K."/>
            <person name="Gaikwad K."/>
            <person name="Singh A."/>
            <person name="Dalal V."/>
            <person name="Srivastava S."/>
            <person name="Dixit A."/>
            <person name="Pal A.K."/>
            <person name="Ghazi I.A."/>
            <person name="Yadav M."/>
            <person name="Pandit A."/>
            <person name="Bhargava A."/>
            <person name="Sureshbabu K."/>
            <person name="Batra K."/>
            <person name="Sharma T.R."/>
            <person name="Mohapatra T."/>
            <person name="Singh N.K."/>
            <person name="Messing J."/>
            <person name="Nelson A.B."/>
            <person name="Fuks G."/>
            <person name="Kavchok S."/>
            <person name="Keizer G."/>
            <person name="Linton E."/>
            <person name="Llaca V."/>
            <person name="Song R."/>
            <person name="Tanyolac B."/>
            <person name="Young S."/>
            <person name="Ho-Il K."/>
            <person name="Hahn J.H."/>
            <person name="Sangsakoo G."/>
            <person name="Vanavichit A."/>
            <person name="de Mattos Luiz.A.T."/>
            <person name="Zimmer P.D."/>
            <person name="Malone G."/>
            <person name="Dellagostin O."/>
            <person name="de Oliveira A.C."/>
            <person name="Bevan M."/>
            <person name="Bancroft I."/>
            <person name="Minx P."/>
            <person name="Cordum H."/>
            <person name="Wilson R."/>
            <person name="Cheng Z."/>
            <person name="Jin W."/>
            <person name="Jiang J."/>
            <person name="Leong S.A."/>
            <person name="Iwama H."/>
            <person name="Gojobori T."/>
            <person name="Itoh T."/>
            <person name="Niimura Y."/>
            <person name="Fujii Y."/>
            <person name="Habara T."/>
            <person name="Sakai H."/>
            <person name="Sato Y."/>
            <person name="Wilson G."/>
            <person name="Kumar K."/>
            <person name="McCouch S."/>
            <person name="Juretic N."/>
            <person name="Hoen D."/>
            <person name="Wright S."/>
            <person name="Bruskiewich R."/>
            <person name="Bureau T."/>
            <person name="Miyao A."/>
            <person name="Hirochika H."/>
            <person name="Nishikawa T."/>
            <person name="Kadowaki K."/>
            <person name="Sugiura M."/>
            <person name="Burr B."/>
            <person name="Sasaki T."/>
        </authorList>
    </citation>
    <scope>NUCLEOTIDE SEQUENCE [LARGE SCALE GENOMIC DNA]</scope>
    <source>
        <strain evidence="4">cv. Nipponbare</strain>
    </source>
</reference>
<evidence type="ECO:0000256" key="1">
    <source>
        <dbReference type="SAM" id="MobiDB-lite"/>
    </source>
</evidence>
<feature type="region of interest" description="Disordered" evidence="1">
    <location>
        <begin position="1"/>
        <end position="89"/>
    </location>
</feature>
<organism evidence="3">
    <name type="scientific">Oryza sativa subsp. japonica</name>
    <name type="common">Rice</name>
    <dbReference type="NCBI Taxonomy" id="39947"/>
    <lineage>
        <taxon>Eukaryota</taxon>
        <taxon>Viridiplantae</taxon>
        <taxon>Streptophyta</taxon>
        <taxon>Embryophyta</taxon>
        <taxon>Tracheophyta</taxon>
        <taxon>Spermatophyta</taxon>
        <taxon>Magnoliopsida</taxon>
        <taxon>Liliopsida</taxon>
        <taxon>Poales</taxon>
        <taxon>Poaceae</taxon>
        <taxon>BOP clade</taxon>
        <taxon>Oryzoideae</taxon>
        <taxon>Oryzeae</taxon>
        <taxon>Oryzinae</taxon>
        <taxon>Oryza</taxon>
        <taxon>Oryza sativa</taxon>
    </lineage>
</organism>
<dbReference type="EMBL" id="AP003504">
    <property type="protein sequence ID" value="BAD53438.1"/>
    <property type="molecule type" value="Genomic_DNA"/>
</dbReference>
<name>Q5ZAF7_ORYSJ</name>
<evidence type="ECO:0000313" key="3">
    <source>
        <dbReference type="EMBL" id="BAD53438.1"/>
    </source>
</evidence>
<dbReference type="EMBL" id="AP003278">
    <property type="protein sequence ID" value="BAD52988.1"/>
    <property type="molecule type" value="Genomic_DNA"/>
</dbReference>
<accession>Q5ZAF7</accession>
<evidence type="ECO:0000313" key="2">
    <source>
        <dbReference type="EMBL" id="BAD52988.1"/>
    </source>
</evidence>
<dbReference type="Proteomes" id="UP000817658">
    <property type="component" value="Chromosome 1"/>
</dbReference>
<evidence type="ECO:0000313" key="4">
    <source>
        <dbReference type="Proteomes" id="UP000000763"/>
    </source>
</evidence>
<reference evidence="4" key="3">
    <citation type="journal article" date="2008" name="Nucleic Acids Res.">
        <title>The rice annotation project database (RAP-DB): 2008 update.</title>
        <authorList>
            <consortium name="The rice annotation project (RAP)"/>
        </authorList>
    </citation>
    <scope>GENOME REANNOTATION</scope>
    <source>
        <strain evidence="4">cv. Nipponbare</strain>
    </source>
</reference>